<dbReference type="PANTHER" id="PTHR47942">
    <property type="entry name" value="TETRATRICOPEPTIDE REPEAT (TPR)-LIKE SUPERFAMILY PROTEIN-RELATED"/>
    <property type="match status" value="1"/>
</dbReference>
<dbReference type="InterPro" id="IPR011990">
    <property type="entry name" value="TPR-like_helical_dom_sf"/>
</dbReference>
<evidence type="ECO:0000256" key="1">
    <source>
        <dbReference type="ARBA" id="ARBA00022737"/>
    </source>
</evidence>
<dbReference type="EMBL" id="JABMIG020000038">
    <property type="protein sequence ID" value="KAL3799537.1"/>
    <property type="molecule type" value="Genomic_DNA"/>
</dbReference>
<evidence type="ECO:0000313" key="2">
    <source>
        <dbReference type="EMBL" id="KAL3799537.1"/>
    </source>
</evidence>
<organism evidence="2 3">
    <name type="scientific">Cyclotella cryptica</name>
    <dbReference type="NCBI Taxonomy" id="29204"/>
    <lineage>
        <taxon>Eukaryota</taxon>
        <taxon>Sar</taxon>
        <taxon>Stramenopiles</taxon>
        <taxon>Ochrophyta</taxon>
        <taxon>Bacillariophyta</taxon>
        <taxon>Coscinodiscophyceae</taxon>
        <taxon>Thalassiosirophycidae</taxon>
        <taxon>Stephanodiscales</taxon>
        <taxon>Stephanodiscaceae</taxon>
        <taxon>Cyclotella</taxon>
    </lineage>
</organism>
<evidence type="ECO:0000313" key="3">
    <source>
        <dbReference type="Proteomes" id="UP001516023"/>
    </source>
</evidence>
<proteinExistence type="predicted"/>
<keyword evidence="3" id="KW-1185">Reference proteome</keyword>
<dbReference type="Gene3D" id="1.25.40.10">
    <property type="entry name" value="Tetratricopeptide repeat domain"/>
    <property type="match status" value="1"/>
</dbReference>
<gene>
    <name evidence="2" type="ORF">HJC23_008664</name>
</gene>
<keyword evidence="1" id="KW-0677">Repeat</keyword>
<reference evidence="2 3" key="1">
    <citation type="journal article" date="2020" name="G3 (Bethesda)">
        <title>Improved Reference Genome for Cyclotella cryptica CCMP332, a Model for Cell Wall Morphogenesis, Salinity Adaptation, and Lipid Production in Diatoms (Bacillariophyta).</title>
        <authorList>
            <person name="Roberts W.R."/>
            <person name="Downey K.M."/>
            <person name="Ruck E.C."/>
            <person name="Traller J.C."/>
            <person name="Alverson A.J."/>
        </authorList>
    </citation>
    <scope>NUCLEOTIDE SEQUENCE [LARGE SCALE GENOMIC DNA]</scope>
    <source>
        <strain evidence="2 3">CCMP332</strain>
    </source>
</reference>
<dbReference type="Proteomes" id="UP001516023">
    <property type="component" value="Unassembled WGS sequence"/>
</dbReference>
<protein>
    <submittedName>
        <fullName evidence="2">Uncharacterized protein</fullName>
    </submittedName>
</protein>
<accession>A0ABD3QH83</accession>
<dbReference type="InterPro" id="IPR051222">
    <property type="entry name" value="PPR/CCM1_RNA-binding"/>
</dbReference>
<name>A0ABD3QH83_9STRA</name>
<comment type="caution">
    <text evidence="2">The sequence shown here is derived from an EMBL/GenBank/DDBJ whole genome shotgun (WGS) entry which is preliminary data.</text>
</comment>
<dbReference type="PANTHER" id="PTHR47942:SF63">
    <property type="entry name" value="PENTATRICOPEPTIDE REPEAT-CONTAINING PROTEIN"/>
    <property type="match status" value="1"/>
</dbReference>
<sequence length="1564" mass="177351">MSLVYLIQSARRTARPILCDRHQQRLGRTLSVGIVSRKRIASLCVNRRILFRRPEPIFLPSDNTTLSGRLTCLSAFEPIRRYRSDEDGKELLLVGQIPPAELDEIYSSPLRLFRSLKTPDSFETSSIFISSNGHDEQWFTTRINFTRTHFNSGKFGGFLKTLRQSQCDEIFYKTLVVDGKVYYTSEDIAEEAAAARALDLFAFTQKYRERTGYASNEKLQPLRYCVEMPLIKRKTYGLFSCAPEYDWLCVMQQKYGPVDVTYDVRTELFGSDDNGGQIWFSATCYEPVTKEAFDSGIFAKNGYKLPLPHAPIDPLTMEEIKIRDGRVYYREEQIARHAAAARALDCFSFRNQISRSIVDISDEPIQWRICLEEPYMSKDEKLTQTIDYSKLQNIVTTRRLDPDAELLSDTLSGMLQSSSHSGLLHVPLKFIKLLFDNSKRGALRSSVHLKCFRDNNDVWYTSCITDPLTGEDFFSGVVGEESNTKMNKHSLRSPLHLAEVKVSEGKVYYKDKNLSLHAAAARAIDCYIFRDTGRPLAVHAEPAPKVQLCLEDPYRVSDERDTQLVDYKELLSKRNAPGECIPESISPADVPEPFDESLAYMLQTKSYLLHVPSRFLVDFFQKFYSKVPKYSVYEKVFCECSNDKWYTSTVTDPLTGEEFHSGSIGREINITKKKGNLLGTPLHLAKVKVSDGRVYYQNENLAAHAAAARAIDCFIFRNKFGVNAVYQMCLEDPYASDSEGDAKHVDYDALPIQRSHFMTSGYSGEDERASKGDHIVHFEDSGSDDDETDEKPQFLADNSRHVIRGSTLSTMGRIAEIWTEEQMKESLHTVDRCELTQYLGEQDPAETKLNNVLAWYRRAYKSPQTHDDATALSSLCKRVLSNLCECNTGNKLADSVGVNIQQEAQHIWEKLNSLQLRFGDDASFIDTSTCNAYIGCLDLYDPTSPTSAEALLHCMRDGNKNDDLHISLPRPNVDTYNAVLSLWSKANSLERETGVNRVYSLLQNSSLCPNMDTFKILMTTRSKEHDNRFSLKKAKTCLAEMQEVSKRSGNQNLRPNLDVYNAALKKPIIGVPHSHYKPSWLDGGKAFADGFRDAENLRGEGLEMEEWFALMEKHGVKANIDSYEAIIETWVNTGTLDGLLRAENWAKRVLMLAADRSNEDLTPRHETFHPIIASWTLCGNELSPRRVTEWLNQLTALSTAMPYLSPDINTLASKIIAWRRFQARTILTTIEEKTNNTSFANERDLSSEVDNAFQLARNCCNSLEEILSENTNFAGLVDAEACAPIFVNCIAAFGDASRLAKQGAIEDPEFSLRLGVQDMIKVTRLFDSKLDKALQVSKGETGVNKHTIQCIGEIYSEVASWLHHLDSTSTVNPGHESSIAKMSIFGERIADIERMLRRYEYFSRNQALSGSSDVDCKTTRLNFYKEILRGCKGIQNSSDHGNIVRICNLIMDYLVWSEEHRVDEFTTGGDDISDLFVDITLITGKCAIHPRERKLVLTKVYENACQFFDHGDKTTRFGRVDRSNLIGSLRLALADVDDRESFLRSFEEQSLKQRRALTQRHSKV</sequence>